<dbReference type="Proteomes" id="UP000613266">
    <property type="component" value="Unassembled WGS sequence"/>
</dbReference>
<dbReference type="Gene3D" id="3.40.50.150">
    <property type="entry name" value="Vaccinia Virus protein VP39"/>
    <property type="match status" value="1"/>
</dbReference>
<keyword evidence="2" id="KW-0808">Transferase</keyword>
<keyword evidence="3" id="KW-0949">S-adenosyl-L-methionine</keyword>
<proteinExistence type="predicted"/>
<keyword evidence="1 5" id="KW-0489">Methyltransferase</keyword>
<evidence type="ECO:0000256" key="3">
    <source>
        <dbReference type="ARBA" id="ARBA00022691"/>
    </source>
</evidence>
<evidence type="ECO:0000256" key="4">
    <source>
        <dbReference type="SAM" id="Phobius"/>
    </source>
</evidence>
<feature type="transmembrane region" description="Helical" evidence="4">
    <location>
        <begin position="55"/>
        <end position="88"/>
    </location>
</feature>
<gene>
    <name evidence="5" type="ORF">I7X39_03005</name>
</gene>
<dbReference type="PANTHER" id="PTHR13610:SF9">
    <property type="entry name" value="FI06469P"/>
    <property type="match status" value="1"/>
</dbReference>
<evidence type="ECO:0000313" key="5">
    <source>
        <dbReference type="EMBL" id="MBH9575866.1"/>
    </source>
</evidence>
<dbReference type="RefSeq" id="WP_198109490.1">
    <property type="nucleotide sequence ID" value="NZ_JAEDAK010000002.1"/>
</dbReference>
<feature type="transmembrane region" description="Helical" evidence="4">
    <location>
        <begin position="30"/>
        <end position="48"/>
    </location>
</feature>
<dbReference type="GO" id="GO:0016279">
    <property type="term" value="F:protein-lysine N-methyltransferase activity"/>
    <property type="evidence" value="ECO:0007669"/>
    <property type="project" value="InterPro"/>
</dbReference>
<evidence type="ECO:0000313" key="6">
    <source>
        <dbReference type="Proteomes" id="UP000613266"/>
    </source>
</evidence>
<evidence type="ECO:0000256" key="1">
    <source>
        <dbReference type="ARBA" id="ARBA00022603"/>
    </source>
</evidence>
<evidence type="ECO:0000256" key="2">
    <source>
        <dbReference type="ARBA" id="ARBA00022679"/>
    </source>
</evidence>
<accession>A0A931NF96</accession>
<dbReference type="InterPro" id="IPR026170">
    <property type="entry name" value="FAM173A/B"/>
</dbReference>
<organism evidence="5 6">
    <name type="scientific">Inhella proteolytica</name>
    <dbReference type="NCBI Taxonomy" id="2795029"/>
    <lineage>
        <taxon>Bacteria</taxon>
        <taxon>Pseudomonadati</taxon>
        <taxon>Pseudomonadota</taxon>
        <taxon>Betaproteobacteria</taxon>
        <taxon>Burkholderiales</taxon>
        <taxon>Sphaerotilaceae</taxon>
        <taxon>Inhella</taxon>
    </lineage>
</organism>
<protein>
    <submittedName>
        <fullName evidence="5">Class I SAM-dependent methyltransferase</fullName>
    </submittedName>
</protein>
<keyword evidence="4" id="KW-0812">Transmembrane</keyword>
<dbReference type="SUPFAM" id="SSF53335">
    <property type="entry name" value="S-adenosyl-L-methionine-dependent methyltransferases"/>
    <property type="match status" value="1"/>
</dbReference>
<dbReference type="PANTHER" id="PTHR13610">
    <property type="entry name" value="METHYLTRANSFERASE DOMAIN-CONTAINING PROTEIN"/>
    <property type="match status" value="1"/>
</dbReference>
<keyword evidence="4" id="KW-0472">Membrane</keyword>
<dbReference type="InterPro" id="IPR029063">
    <property type="entry name" value="SAM-dependent_MTases_sf"/>
</dbReference>
<sequence>MAEGLARLWPLSALLSWALAWSAWQAFGPDWPGGLALLAVSLACALLHRRPWRRLWVALGLPLGLLLSQAALPAGFWLVLAVALLALYPRRLWGDAPLFLTPRGALTDLGTHLQLPGAPRVLDAGCGSGAGLRALRAALPAAQLAGTEASWPLALWARWRCPWARVRRGDMWADSWRELDLLYLFQRPETMTRVLAKARTELPPGAWLLSLDFELPGIRPHAQWPSIGRHQLFLYRAEDLN</sequence>
<comment type="caution">
    <text evidence="5">The sequence shown here is derived from an EMBL/GenBank/DDBJ whole genome shotgun (WGS) entry which is preliminary data.</text>
</comment>
<reference evidence="5" key="1">
    <citation type="submission" date="2020-12" db="EMBL/GenBank/DDBJ databases">
        <title>The genome sequence of Inhella sp. 1Y17.</title>
        <authorList>
            <person name="Liu Y."/>
        </authorList>
    </citation>
    <scope>NUCLEOTIDE SEQUENCE</scope>
    <source>
        <strain evidence="5">1Y17</strain>
    </source>
</reference>
<dbReference type="EMBL" id="JAEDAK010000002">
    <property type="protein sequence ID" value="MBH9575866.1"/>
    <property type="molecule type" value="Genomic_DNA"/>
</dbReference>
<dbReference type="AlphaFoldDB" id="A0A931NF96"/>
<dbReference type="GO" id="GO:0032259">
    <property type="term" value="P:methylation"/>
    <property type="evidence" value="ECO:0007669"/>
    <property type="project" value="UniProtKB-KW"/>
</dbReference>
<name>A0A931NF96_9BURK</name>
<keyword evidence="4" id="KW-1133">Transmembrane helix</keyword>
<keyword evidence="6" id="KW-1185">Reference proteome</keyword>